<proteinExistence type="predicted"/>
<dbReference type="CDD" id="cd00077">
    <property type="entry name" value="HDc"/>
    <property type="match status" value="1"/>
</dbReference>
<name>A0A4Y9RQG7_9BURK</name>
<dbReference type="Pfam" id="PF13487">
    <property type="entry name" value="HD_5"/>
    <property type="match status" value="1"/>
</dbReference>
<gene>
    <name evidence="2" type="ORF">E4L96_22290</name>
</gene>
<dbReference type="GO" id="GO:0008081">
    <property type="term" value="F:phosphoric diester hydrolase activity"/>
    <property type="evidence" value="ECO:0007669"/>
    <property type="project" value="UniProtKB-ARBA"/>
</dbReference>
<dbReference type="AlphaFoldDB" id="A0A4Y9RQG7"/>
<dbReference type="Gene3D" id="1.10.3210.10">
    <property type="entry name" value="Hypothetical protein af1432"/>
    <property type="match status" value="1"/>
</dbReference>
<protein>
    <submittedName>
        <fullName evidence="2">HD domain-containing protein</fullName>
    </submittedName>
</protein>
<dbReference type="OrthoDB" id="9774747at2"/>
<feature type="domain" description="HD-GYP" evidence="1">
    <location>
        <begin position="57"/>
        <end position="253"/>
    </location>
</feature>
<dbReference type="EMBL" id="SPVF01000268">
    <property type="protein sequence ID" value="TFW11340.1"/>
    <property type="molecule type" value="Genomic_DNA"/>
</dbReference>
<reference evidence="2 3" key="1">
    <citation type="submission" date="2019-03" db="EMBL/GenBank/DDBJ databases">
        <title>Draft Genome Sequence of Massilia arenosa sp. nov., a Novel Massilia Species Isolated from a Sandy-loam Maize Soil.</title>
        <authorList>
            <person name="Raths R."/>
            <person name="Peta V."/>
            <person name="Bucking H."/>
        </authorList>
    </citation>
    <scope>NUCLEOTIDE SEQUENCE [LARGE SCALE GENOMIC DNA]</scope>
    <source>
        <strain evidence="2 3">MC02</strain>
    </source>
</reference>
<dbReference type="SUPFAM" id="SSF109604">
    <property type="entry name" value="HD-domain/PDEase-like"/>
    <property type="match status" value="1"/>
</dbReference>
<accession>A0A4Y9RQG7</accession>
<evidence type="ECO:0000313" key="2">
    <source>
        <dbReference type="EMBL" id="TFW11340.1"/>
    </source>
</evidence>
<dbReference type="PANTHER" id="PTHR43155:SF2">
    <property type="entry name" value="CYCLIC DI-GMP PHOSPHODIESTERASE PA4108"/>
    <property type="match status" value="1"/>
</dbReference>
<keyword evidence="3" id="KW-1185">Reference proteome</keyword>
<organism evidence="2 3">
    <name type="scientific">Zemynaea arenosa</name>
    <dbReference type="NCBI Taxonomy" id="2561931"/>
    <lineage>
        <taxon>Bacteria</taxon>
        <taxon>Pseudomonadati</taxon>
        <taxon>Pseudomonadota</taxon>
        <taxon>Betaproteobacteria</taxon>
        <taxon>Burkholderiales</taxon>
        <taxon>Oxalobacteraceae</taxon>
        <taxon>Telluria group</taxon>
        <taxon>Zemynaea</taxon>
    </lineage>
</organism>
<dbReference type="PANTHER" id="PTHR43155">
    <property type="entry name" value="CYCLIC DI-GMP PHOSPHODIESTERASE PA4108-RELATED"/>
    <property type="match status" value="1"/>
</dbReference>
<dbReference type="Proteomes" id="UP000298438">
    <property type="component" value="Unassembled WGS sequence"/>
</dbReference>
<comment type="caution">
    <text evidence="2">The sequence shown here is derived from an EMBL/GenBank/DDBJ whole genome shotgun (WGS) entry which is preliminary data.</text>
</comment>
<dbReference type="RefSeq" id="WP_135209419.1">
    <property type="nucleotide sequence ID" value="NZ_SPVF01000268.1"/>
</dbReference>
<evidence type="ECO:0000259" key="1">
    <source>
        <dbReference type="PROSITE" id="PS51832"/>
    </source>
</evidence>
<dbReference type="PROSITE" id="PS51832">
    <property type="entry name" value="HD_GYP"/>
    <property type="match status" value="1"/>
</dbReference>
<sequence length="323" mass="34619">MTTLSSHAAHTATAQPYSVLRALNASTRRLERVLLDLRLQSNPDTQLRTLAHDVIAAVERNPDVALASIYLNQIAGLYAVRHCVETAVVAIVLARALGKTPGEVVTMTAAALTMNIGMVLHAERFQNRGADLTSEERAIIAHHPALGADLLRSAGVEDQQWIDYVLLHHEMDDGSGYPIGLRAPEIPQNAKMIGLADRYCACVSARNYRRSLLPPAALEQLLTGHGARLDEDLARAIQQQIGMHPPGTLVRLANGETGVVSKRLDSGGSAQVHALRAPGGTPLQPAQVRTTLDAGAAIATALHEDQAGLRFSMKHIWGELAAL</sequence>
<dbReference type="InterPro" id="IPR037522">
    <property type="entry name" value="HD_GYP_dom"/>
</dbReference>
<evidence type="ECO:0000313" key="3">
    <source>
        <dbReference type="Proteomes" id="UP000298438"/>
    </source>
</evidence>
<dbReference type="InterPro" id="IPR003607">
    <property type="entry name" value="HD/PDEase_dom"/>
</dbReference>